<evidence type="ECO:0008006" key="3">
    <source>
        <dbReference type="Google" id="ProtNLM"/>
    </source>
</evidence>
<dbReference type="Pfam" id="PF13207">
    <property type="entry name" value="AAA_17"/>
    <property type="match status" value="1"/>
</dbReference>
<evidence type="ECO:0000313" key="1">
    <source>
        <dbReference type="EMBL" id="OAT71308.1"/>
    </source>
</evidence>
<dbReference type="Gene3D" id="3.40.50.300">
    <property type="entry name" value="P-loop containing nucleotide triphosphate hydrolases"/>
    <property type="match status" value="1"/>
</dbReference>
<dbReference type="RefSeq" id="WP_064553279.1">
    <property type="nucleotide sequence ID" value="NZ_LXMA01000043.1"/>
</dbReference>
<evidence type="ECO:0000313" key="2">
    <source>
        <dbReference type="Proteomes" id="UP000078290"/>
    </source>
</evidence>
<dbReference type="AlphaFoldDB" id="A0A1B7KMK7"/>
<reference evidence="2" key="1">
    <citation type="submission" date="2016-05" db="EMBL/GenBank/DDBJ databases">
        <authorList>
            <person name="Wang W."/>
            <person name="Zhu L."/>
        </authorList>
    </citation>
    <scope>NUCLEOTIDE SEQUENCE [LARGE SCALE GENOMIC DNA]</scope>
    <source>
        <strain evidence="2">W-2</strain>
    </source>
</reference>
<gene>
    <name evidence="1" type="ORF">A7K69_14560</name>
</gene>
<name>A0A1B7KMK7_PARTM</name>
<accession>A0A1B7KMK7</accession>
<comment type="caution">
    <text evidence="1">The sequence shown here is derived from an EMBL/GenBank/DDBJ whole genome shotgun (WGS) entry which is preliminary data.</text>
</comment>
<dbReference type="EMBL" id="LXMA01000043">
    <property type="protein sequence ID" value="OAT71308.1"/>
    <property type="molecule type" value="Genomic_DNA"/>
</dbReference>
<organism evidence="1 2">
    <name type="scientific">Parageobacillus thermoglucosidasius</name>
    <name type="common">Geobacillus thermoglucosidasius</name>
    <dbReference type="NCBI Taxonomy" id="1426"/>
    <lineage>
        <taxon>Bacteria</taxon>
        <taxon>Bacillati</taxon>
        <taxon>Bacillota</taxon>
        <taxon>Bacilli</taxon>
        <taxon>Bacillales</taxon>
        <taxon>Anoxybacillaceae</taxon>
        <taxon>Parageobacillus</taxon>
    </lineage>
</organism>
<dbReference type="OrthoDB" id="1850524at2"/>
<dbReference type="InterPro" id="IPR027417">
    <property type="entry name" value="P-loop_NTPase"/>
</dbReference>
<protein>
    <recommendedName>
        <fullName evidence="3">Adenylate kinase</fullName>
    </recommendedName>
</protein>
<dbReference type="Proteomes" id="UP000078290">
    <property type="component" value="Unassembled WGS sequence"/>
</dbReference>
<proteinExistence type="predicted"/>
<dbReference type="SUPFAM" id="SSF52540">
    <property type="entry name" value="P-loop containing nucleoside triphosphate hydrolases"/>
    <property type="match status" value="1"/>
</dbReference>
<sequence length="177" mass="20498">MRKIIFVGGIHGVGKSYFCNQLKQKYHTQHFSCSSLISEFKKQQFDKKEVENVQSNQNILINALNTITINDKPFLLDGHFCLLTPEHNVVQIPFDTFLGISPQAIIVLKDAPEKIYSRLIQRDKVKYDILLLQKMQNIELNYSKFVSKKLSVPYFVYDVSNPDESINDYLDSLFSTQ</sequence>